<evidence type="ECO:0000256" key="1">
    <source>
        <dbReference type="SAM" id="MobiDB-lite"/>
    </source>
</evidence>
<name>A0AAD7D0R3_MYCRO</name>
<feature type="region of interest" description="Disordered" evidence="1">
    <location>
        <begin position="338"/>
        <end position="371"/>
    </location>
</feature>
<protein>
    <submittedName>
        <fullName evidence="2">Uncharacterized protein</fullName>
    </submittedName>
</protein>
<gene>
    <name evidence="2" type="ORF">B0H17DRAFT_1140985</name>
</gene>
<dbReference type="AlphaFoldDB" id="A0AAD7D0R3"/>
<dbReference type="EMBL" id="JARKIE010000163">
    <property type="protein sequence ID" value="KAJ7673387.1"/>
    <property type="molecule type" value="Genomic_DNA"/>
</dbReference>
<proteinExistence type="predicted"/>
<evidence type="ECO:0000313" key="2">
    <source>
        <dbReference type="EMBL" id="KAJ7673387.1"/>
    </source>
</evidence>
<feature type="compositionally biased region" description="Basic residues" evidence="1">
    <location>
        <begin position="361"/>
        <end position="371"/>
    </location>
</feature>
<sequence length="371" mass="42214">MTKLCPEDPLGLSRMVGHAPRLYHAAYSGTADWKGTNPPWYPARFIKRHERRANQPDEYKFQWLECNDRTLYTSDDSSLPVLMLRTCLRGRKFCREIEDITLVDSQIGRIRRPLYMEPDNPNHENPALTAVFNSALPRIAEILDEFNHDHPVIKDFNEYFAGKKEIQRHREASQWMADVGLVPTPELEAVLLAPLSTLLRPSVLSYLIEDERNQRVMGVGSVLLQLLAIQMELGEPLNLNGDLLVDLRDRAVAPCPSDGAKALEAMFGTIRVPSGKAAVWFKRMMEFNRNHTIHDAQFRPPTFRRDDPSFSAPTEAIPVIVKRLGELQIEGERPKKRAKVGLLGNQLKVETPEHSRSPSTRGRKLRSGKKV</sequence>
<dbReference type="Proteomes" id="UP001221757">
    <property type="component" value="Unassembled WGS sequence"/>
</dbReference>
<reference evidence="2" key="1">
    <citation type="submission" date="2023-03" db="EMBL/GenBank/DDBJ databases">
        <title>Massive genome expansion in bonnet fungi (Mycena s.s.) driven by repeated elements and novel gene families across ecological guilds.</title>
        <authorList>
            <consortium name="Lawrence Berkeley National Laboratory"/>
            <person name="Harder C.B."/>
            <person name="Miyauchi S."/>
            <person name="Viragh M."/>
            <person name="Kuo A."/>
            <person name="Thoen E."/>
            <person name="Andreopoulos B."/>
            <person name="Lu D."/>
            <person name="Skrede I."/>
            <person name="Drula E."/>
            <person name="Henrissat B."/>
            <person name="Morin E."/>
            <person name="Kohler A."/>
            <person name="Barry K."/>
            <person name="LaButti K."/>
            <person name="Morin E."/>
            <person name="Salamov A."/>
            <person name="Lipzen A."/>
            <person name="Mereny Z."/>
            <person name="Hegedus B."/>
            <person name="Baldrian P."/>
            <person name="Stursova M."/>
            <person name="Weitz H."/>
            <person name="Taylor A."/>
            <person name="Grigoriev I.V."/>
            <person name="Nagy L.G."/>
            <person name="Martin F."/>
            <person name="Kauserud H."/>
        </authorList>
    </citation>
    <scope>NUCLEOTIDE SEQUENCE</scope>
    <source>
        <strain evidence="2">CBHHK067</strain>
    </source>
</reference>
<organism evidence="2 3">
    <name type="scientific">Mycena rosella</name>
    <name type="common">Pink bonnet</name>
    <name type="synonym">Agaricus rosellus</name>
    <dbReference type="NCBI Taxonomy" id="1033263"/>
    <lineage>
        <taxon>Eukaryota</taxon>
        <taxon>Fungi</taxon>
        <taxon>Dikarya</taxon>
        <taxon>Basidiomycota</taxon>
        <taxon>Agaricomycotina</taxon>
        <taxon>Agaricomycetes</taxon>
        <taxon>Agaricomycetidae</taxon>
        <taxon>Agaricales</taxon>
        <taxon>Marasmiineae</taxon>
        <taxon>Mycenaceae</taxon>
        <taxon>Mycena</taxon>
    </lineage>
</organism>
<accession>A0AAD7D0R3</accession>
<evidence type="ECO:0000313" key="3">
    <source>
        <dbReference type="Proteomes" id="UP001221757"/>
    </source>
</evidence>
<keyword evidence="3" id="KW-1185">Reference proteome</keyword>
<comment type="caution">
    <text evidence="2">The sequence shown here is derived from an EMBL/GenBank/DDBJ whole genome shotgun (WGS) entry which is preliminary data.</text>
</comment>